<organism evidence="1 2">
    <name type="scientific">Lactiplantibacillus dongliensis</name>
    <dbReference type="NCBI Taxonomy" id="2559919"/>
    <lineage>
        <taxon>Bacteria</taxon>
        <taxon>Bacillati</taxon>
        <taxon>Bacillota</taxon>
        <taxon>Bacilli</taxon>
        <taxon>Lactobacillales</taxon>
        <taxon>Lactobacillaceae</taxon>
        <taxon>Lactiplantibacillus</taxon>
    </lineage>
</organism>
<keyword evidence="2" id="KW-1185">Reference proteome</keyword>
<comment type="caution">
    <text evidence="1">The sequence shown here is derived from an EMBL/GenBank/DDBJ whole genome shotgun (WGS) entry which is preliminary data.</text>
</comment>
<protein>
    <submittedName>
        <fullName evidence="1">Uncharacterized protein</fullName>
    </submittedName>
</protein>
<evidence type="ECO:0000313" key="2">
    <source>
        <dbReference type="Proteomes" id="UP001596253"/>
    </source>
</evidence>
<accession>A0ABW1R3E0</accession>
<dbReference type="EMBL" id="JBHSSD010000003">
    <property type="protein sequence ID" value="MFC6163180.1"/>
    <property type="molecule type" value="Genomic_DNA"/>
</dbReference>
<gene>
    <name evidence="1" type="ORF">ACFP3T_00560</name>
</gene>
<dbReference type="Proteomes" id="UP001596253">
    <property type="component" value="Unassembled WGS sequence"/>
</dbReference>
<name>A0ABW1R3E0_9LACO</name>
<sequence>MSPDFPKAVKVWMAANLLAIEFDNGQTRYMRTHYMDNYVSAWSPKRGKGNRLNLLMAPTWAWFGSNARVEPNGAVILFDKDVYTPQELWENSQEQINLVSGIKGKS</sequence>
<reference evidence="2" key="1">
    <citation type="journal article" date="2019" name="Int. J. Syst. Evol. Microbiol.">
        <title>The Global Catalogue of Microorganisms (GCM) 10K type strain sequencing project: providing services to taxonomists for standard genome sequencing and annotation.</title>
        <authorList>
            <consortium name="The Broad Institute Genomics Platform"/>
            <consortium name="The Broad Institute Genome Sequencing Center for Infectious Disease"/>
            <person name="Wu L."/>
            <person name="Ma J."/>
        </authorList>
    </citation>
    <scope>NUCLEOTIDE SEQUENCE [LARGE SCALE GENOMIC DNA]</scope>
    <source>
        <strain evidence="2">CCM 8932</strain>
    </source>
</reference>
<dbReference type="RefSeq" id="WP_137640833.1">
    <property type="nucleotide sequence ID" value="NZ_BJDK01000030.1"/>
</dbReference>
<evidence type="ECO:0000313" key="1">
    <source>
        <dbReference type="EMBL" id="MFC6163180.1"/>
    </source>
</evidence>
<proteinExistence type="predicted"/>